<evidence type="ECO:0000256" key="8">
    <source>
        <dbReference type="SAM" id="Phobius"/>
    </source>
</evidence>
<dbReference type="SUPFAM" id="SSF55874">
    <property type="entry name" value="ATPase domain of HSP90 chaperone/DNA topoisomerase II/histidine kinase"/>
    <property type="match status" value="1"/>
</dbReference>
<keyword evidence="3" id="KW-0808">Transferase</keyword>
<keyword evidence="7" id="KW-0902">Two-component regulatory system</keyword>
<comment type="catalytic activity">
    <reaction evidence="1">
        <text>ATP + protein L-histidine = ADP + protein N-phospho-L-histidine.</text>
        <dbReference type="EC" id="2.7.13.3"/>
    </reaction>
</comment>
<dbReference type="SUPFAM" id="SSF47384">
    <property type="entry name" value="Homodimeric domain of signal transducing histidine kinase"/>
    <property type="match status" value="1"/>
</dbReference>
<sequence length="721" mass="82726">MEAKNPDQDFRIILRRLIFIVVAWCTLQQLTAQTRPDLSQIPAREDKIDAWREYLNELLGYNASGKSDSKLLIQEAKYGLQLCLPNDYRRHSMFFLFTGCAFEKLKQFDSAAYYLEKSVELAKKCDAVNYEITGLSRLNYVYDYILNVGMRKHTLDRMKKIAATSNEPNIKQLTFEALGTYYSDISDYENAIKYKLESIELYKKLLQTDTLITSTRNVGYHLTNLANLYSELGRNEKAIQYLDEARVYVGDIALREGEESLYLGYFRAYLAMEKTDSAAVYYDRIYREMPPGDTLYNVLSTANRLYADYYLKKEDIKNAEHYARLAQSNALISQQVDDQIQANVVLGEVLYKEGKYKQAIQFLRPVMDAPFDFDKFALSNIQNTLARSYAALGQWKDAYHFLDRYSELKDTLQLAAADKNFVEIEGKYQNSQKIQQLKVKDLELSDARKQRLWLTGGIVLLLIIAALALMIYRNKKRTADLLDEKNKALAMLNKDLEQANQTKVKLFSIIGHDLRSPINQVHQFLRLHQMSPELVDQEERNKLSTKIQEATGALLDTMEDLLLWSKTQMEKFNIVPEETELLPIINQCQDLLQLDIESRGIHIDNRVKEGDLVITDAYFLQTIIRNLFQNAIKASPKNGTIQFDFTDNPDQAILTITNEGKGFSQEEYESIINNTGQAVGITGLGLQLVADLAAKLNASIQFRLSSESRTVAEISWKHVKG</sequence>
<dbReference type="GO" id="GO:0000156">
    <property type="term" value="F:phosphorelay response regulator activity"/>
    <property type="evidence" value="ECO:0007669"/>
    <property type="project" value="TreeGrafter"/>
</dbReference>
<dbReference type="PANTHER" id="PTHR42878">
    <property type="entry name" value="TWO-COMPONENT HISTIDINE KINASE"/>
    <property type="match status" value="1"/>
</dbReference>
<dbReference type="InterPro" id="IPR036890">
    <property type="entry name" value="HATPase_C_sf"/>
</dbReference>
<evidence type="ECO:0000256" key="5">
    <source>
        <dbReference type="ARBA" id="ARBA00022777"/>
    </source>
</evidence>
<dbReference type="InterPro" id="IPR019734">
    <property type="entry name" value="TPR_rpt"/>
</dbReference>
<dbReference type="InterPro" id="IPR011990">
    <property type="entry name" value="TPR-like_helical_dom_sf"/>
</dbReference>
<gene>
    <name evidence="10" type="ORF">EV199_1937</name>
</gene>
<dbReference type="Gene3D" id="3.30.565.10">
    <property type="entry name" value="Histidine kinase-like ATPase, C-terminal domain"/>
    <property type="match status" value="1"/>
</dbReference>
<dbReference type="Gene3D" id="1.10.287.130">
    <property type="match status" value="1"/>
</dbReference>
<evidence type="ECO:0000313" key="11">
    <source>
        <dbReference type="Proteomes" id="UP000293874"/>
    </source>
</evidence>
<evidence type="ECO:0000256" key="6">
    <source>
        <dbReference type="ARBA" id="ARBA00022840"/>
    </source>
</evidence>
<keyword evidence="4" id="KW-0547">Nucleotide-binding</keyword>
<keyword evidence="6" id="KW-0067">ATP-binding</keyword>
<evidence type="ECO:0000256" key="2">
    <source>
        <dbReference type="ARBA" id="ARBA00012438"/>
    </source>
</evidence>
<evidence type="ECO:0000256" key="1">
    <source>
        <dbReference type="ARBA" id="ARBA00000085"/>
    </source>
</evidence>
<dbReference type="PANTHER" id="PTHR42878:SF7">
    <property type="entry name" value="SENSOR HISTIDINE KINASE GLRK"/>
    <property type="match status" value="1"/>
</dbReference>
<dbReference type="OrthoDB" id="9781208at2"/>
<evidence type="ECO:0000256" key="7">
    <source>
        <dbReference type="ARBA" id="ARBA00023012"/>
    </source>
</evidence>
<accession>A0A4Q7N4Z5</accession>
<evidence type="ECO:0000259" key="9">
    <source>
        <dbReference type="PROSITE" id="PS50109"/>
    </source>
</evidence>
<dbReference type="GO" id="GO:0000155">
    <property type="term" value="F:phosphorelay sensor kinase activity"/>
    <property type="evidence" value="ECO:0007669"/>
    <property type="project" value="InterPro"/>
</dbReference>
<keyword evidence="8" id="KW-0472">Membrane</keyword>
<dbReference type="Proteomes" id="UP000293874">
    <property type="component" value="Unassembled WGS sequence"/>
</dbReference>
<dbReference type="Pfam" id="PF02518">
    <property type="entry name" value="HATPase_c"/>
    <property type="match status" value="1"/>
</dbReference>
<dbReference type="EC" id="2.7.13.3" evidence="2"/>
<keyword evidence="8" id="KW-0812">Transmembrane</keyword>
<dbReference type="RefSeq" id="WP_130540380.1">
    <property type="nucleotide sequence ID" value="NZ_CP042431.1"/>
</dbReference>
<dbReference type="SUPFAM" id="SSF48452">
    <property type="entry name" value="TPR-like"/>
    <property type="match status" value="2"/>
</dbReference>
<name>A0A4Q7N4Z5_9BACT</name>
<dbReference type="Pfam" id="PF13181">
    <property type="entry name" value="TPR_8"/>
    <property type="match status" value="1"/>
</dbReference>
<feature type="domain" description="Histidine kinase" evidence="9">
    <location>
        <begin position="509"/>
        <end position="720"/>
    </location>
</feature>
<dbReference type="InterPro" id="IPR003661">
    <property type="entry name" value="HisK_dim/P_dom"/>
</dbReference>
<dbReference type="InterPro" id="IPR050351">
    <property type="entry name" value="BphY/WalK/GraS-like"/>
</dbReference>
<dbReference type="InterPro" id="IPR005467">
    <property type="entry name" value="His_kinase_dom"/>
</dbReference>
<proteinExistence type="predicted"/>
<organism evidence="10 11">
    <name type="scientific">Pseudobacter ginsenosidimutans</name>
    <dbReference type="NCBI Taxonomy" id="661488"/>
    <lineage>
        <taxon>Bacteria</taxon>
        <taxon>Pseudomonadati</taxon>
        <taxon>Bacteroidota</taxon>
        <taxon>Chitinophagia</taxon>
        <taxon>Chitinophagales</taxon>
        <taxon>Chitinophagaceae</taxon>
        <taxon>Pseudobacter</taxon>
    </lineage>
</organism>
<dbReference type="GO" id="GO:0005524">
    <property type="term" value="F:ATP binding"/>
    <property type="evidence" value="ECO:0007669"/>
    <property type="project" value="UniProtKB-KW"/>
</dbReference>
<dbReference type="SMART" id="SM00387">
    <property type="entry name" value="HATPase_c"/>
    <property type="match status" value="1"/>
</dbReference>
<evidence type="ECO:0000256" key="4">
    <source>
        <dbReference type="ARBA" id="ARBA00022741"/>
    </source>
</evidence>
<reference evidence="10 11" key="1">
    <citation type="submission" date="2019-02" db="EMBL/GenBank/DDBJ databases">
        <title>Genomic Encyclopedia of Type Strains, Phase IV (KMG-IV): sequencing the most valuable type-strain genomes for metagenomic binning, comparative biology and taxonomic classification.</title>
        <authorList>
            <person name="Goeker M."/>
        </authorList>
    </citation>
    <scope>NUCLEOTIDE SEQUENCE [LARGE SCALE GENOMIC DNA]</scope>
    <source>
        <strain evidence="10 11">DSM 18116</strain>
    </source>
</reference>
<keyword evidence="5 10" id="KW-0418">Kinase</keyword>
<dbReference type="SMART" id="SM00028">
    <property type="entry name" value="TPR"/>
    <property type="match status" value="4"/>
</dbReference>
<dbReference type="CDD" id="cd00082">
    <property type="entry name" value="HisKA"/>
    <property type="match status" value="1"/>
</dbReference>
<keyword evidence="11" id="KW-1185">Reference proteome</keyword>
<dbReference type="GO" id="GO:0030295">
    <property type="term" value="F:protein kinase activator activity"/>
    <property type="evidence" value="ECO:0007669"/>
    <property type="project" value="TreeGrafter"/>
</dbReference>
<dbReference type="Gene3D" id="1.25.40.10">
    <property type="entry name" value="Tetratricopeptide repeat domain"/>
    <property type="match status" value="2"/>
</dbReference>
<dbReference type="InterPro" id="IPR036097">
    <property type="entry name" value="HisK_dim/P_sf"/>
</dbReference>
<keyword evidence="8" id="KW-1133">Transmembrane helix</keyword>
<dbReference type="GO" id="GO:0007234">
    <property type="term" value="P:osmosensory signaling via phosphorelay pathway"/>
    <property type="evidence" value="ECO:0007669"/>
    <property type="project" value="TreeGrafter"/>
</dbReference>
<dbReference type="AlphaFoldDB" id="A0A4Q7N4Z5"/>
<dbReference type="EMBL" id="SGXA01000001">
    <property type="protein sequence ID" value="RZS76060.1"/>
    <property type="molecule type" value="Genomic_DNA"/>
</dbReference>
<evidence type="ECO:0000313" key="10">
    <source>
        <dbReference type="EMBL" id="RZS76060.1"/>
    </source>
</evidence>
<dbReference type="InterPro" id="IPR003594">
    <property type="entry name" value="HATPase_dom"/>
</dbReference>
<feature type="transmembrane region" description="Helical" evidence="8">
    <location>
        <begin position="452"/>
        <end position="472"/>
    </location>
</feature>
<dbReference type="PROSITE" id="PS50109">
    <property type="entry name" value="HIS_KIN"/>
    <property type="match status" value="1"/>
</dbReference>
<comment type="caution">
    <text evidence="10">The sequence shown here is derived from an EMBL/GenBank/DDBJ whole genome shotgun (WGS) entry which is preliminary data.</text>
</comment>
<protein>
    <recommendedName>
        <fullName evidence="2">histidine kinase</fullName>
        <ecNumber evidence="2">2.7.13.3</ecNumber>
    </recommendedName>
</protein>
<evidence type="ECO:0000256" key="3">
    <source>
        <dbReference type="ARBA" id="ARBA00022679"/>
    </source>
</evidence>